<protein>
    <submittedName>
        <fullName evidence="2">Uncharacterized protein</fullName>
    </submittedName>
</protein>
<dbReference type="Proteomes" id="UP000288805">
    <property type="component" value="Unassembled WGS sequence"/>
</dbReference>
<dbReference type="AlphaFoldDB" id="A0A438BLV3"/>
<proteinExistence type="predicted"/>
<sequence>MAGSQFSPPPRPRRLEDQEPPEPYPEEEEEQLPEPPSPLSQPQVNGQKRLIRRTRCPILESVAKLICLRRELRKIGCGTRCRRPGGDRVYLKISATGETGG</sequence>
<comment type="caution">
    <text evidence="2">The sequence shown here is derived from an EMBL/GenBank/DDBJ whole genome shotgun (WGS) entry which is preliminary data.</text>
</comment>
<reference evidence="2 3" key="1">
    <citation type="journal article" date="2018" name="PLoS Genet.">
        <title>Population sequencing reveals clonal diversity and ancestral inbreeding in the grapevine cultivar Chardonnay.</title>
        <authorList>
            <person name="Roach M.J."/>
            <person name="Johnson D.L."/>
            <person name="Bohlmann J."/>
            <person name="van Vuuren H.J."/>
            <person name="Jones S.J."/>
            <person name="Pretorius I.S."/>
            <person name="Schmidt S.A."/>
            <person name="Borneman A.R."/>
        </authorList>
    </citation>
    <scope>NUCLEOTIDE SEQUENCE [LARGE SCALE GENOMIC DNA]</scope>
    <source>
        <strain evidence="3">cv. Chardonnay</strain>
        <tissue evidence="2">Leaf</tissue>
    </source>
</reference>
<accession>A0A438BLV3</accession>
<feature type="compositionally biased region" description="Acidic residues" evidence="1">
    <location>
        <begin position="18"/>
        <end position="32"/>
    </location>
</feature>
<gene>
    <name evidence="2" type="ORF">CK203_111181</name>
</gene>
<evidence type="ECO:0000313" key="3">
    <source>
        <dbReference type="Proteomes" id="UP000288805"/>
    </source>
</evidence>
<dbReference type="EMBL" id="QGNW01002726">
    <property type="protein sequence ID" value="RVW11929.1"/>
    <property type="molecule type" value="Genomic_DNA"/>
</dbReference>
<name>A0A438BLV3_VITVI</name>
<evidence type="ECO:0000256" key="1">
    <source>
        <dbReference type="SAM" id="MobiDB-lite"/>
    </source>
</evidence>
<organism evidence="2 3">
    <name type="scientific">Vitis vinifera</name>
    <name type="common">Grape</name>
    <dbReference type="NCBI Taxonomy" id="29760"/>
    <lineage>
        <taxon>Eukaryota</taxon>
        <taxon>Viridiplantae</taxon>
        <taxon>Streptophyta</taxon>
        <taxon>Embryophyta</taxon>
        <taxon>Tracheophyta</taxon>
        <taxon>Spermatophyta</taxon>
        <taxon>Magnoliopsida</taxon>
        <taxon>eudicotyledons</taxon>
        <taxon>Gunneridae</taxon>
        <taxon>Pentapetalae</taxon>
        <taxon>rosids</taxon>
        <taxon>Vitales</taxon>
        <taxon>Vitaceae</taxon>
        <taxon>Viteae</taxon>
        <taxon>Vitis</taxon>
    </lineage>
</organism>
<evidence type="ECO:0000313" key="2">
    <source>
        <dbReference type="EMBL" id="RVW11929.1"/>
    </source>
</evidence>
<feature type="region of interest" description="Disordered" evidence="1">
    <location>
        <begin position="1"/>
        <end position="49"/>
    </location>
</feature>